<feature type="domain" description="Guanylate cyclase" evidence="20">
    <location>
        <begin position="1162"/>
        <end position="1304"/>
    </location>
</feature>
<feature type="compositionally biased region" description="Low complexity" evidence="18">
    <location>
        <begin position="287"/>
        <end position="302"/>
    </location>
</feature>
<keyword evidence="8" id="KW-0677">Repeat</keyword>
<dbReference type="CDD" id="cd07302">
    <property type="entry name" value="CHD"/>
    <property type="match status" value="2"/>
</dbReference>
<comment type="subcellular location">
    <subcellularLocation>
        <location evidence="4">Membrane</location>
        <topology evidence="4">Multi-pass membrane protein</topology>
    </subcellularLocation>
</comment>
<proteinExistence type="inferred from homology"/>
<feature type="transmembrane region" description="Helical" evidence="19">
    <location>
        <begin position="1079"/>
        <end position="1096"/>
    </location>
</feature>
<keyword evidence="7" id="KW-0479">Metal-binding</keyword>
<evidence type="ECO:0000256" key="14">
    <source>
        <dbReference type="ARBA" id="ARBA00023136"/>
    </source>
</evidence>
<dbReference type="GO" id="GO:0035556">
    <property type="term" value="P:intracellular signal transduction"/>
    <property type="evidence" value="ECO:0007669"/>
    <property type="project" value="InterPro"/>
</dbReference>
<keyword evidence="21" id="KW-1185">Reference proteome</keyword>
<dbReference type="Proteomes" id="UP000504632">
    <property type="component" value="Chromosome 7"/>
</dbReference>
<feature type="transmembrane region" description="Helical" evidence="19">
    <location>
        <begin position="418"/>
        <end position="437"/>
    </location>
</feature>
<dbReference type="Pfam" id="PF16214">
    <property type="entry name" value="AC_N"/>
    <property type="match status" value="1"/>
</dbReference>
<comment type="cofactor">
    <cofactor evidence="3">
        <name>Mg(2+)</name>
        <dbReference type="ChEBI" id="CHEBI:18420"/>
    </cofactor>
</comment>
<comment type="catalytic activity">
    <reaction evidence="1">
        <text>ATP = 3',5'-cyclic AMP + diphosphate</text>
        <dbReference type="Rhea" id="RHEA:15389"/>
        <dbReference type="ChEBI" id="CHEBI:30616"/>
        <dbReference type="ChEBI" id="CHEBI:33019"/>
        <dbReference type="ChEBI" id="CHEBI:58165"/>
        <dbReference type="EC" id="4.6.1.1"/>
    </reaction>
</comment>
<feature type="transmembrane region" description="Helical" evidence="19">
    <location>
        <begin position="965"/>
        <end position="986"/>
    </location>
</feature>
<evidence type="ECO:0000256" key="7">
    <source>
        <dbReference type="ARBA" id="ARBA00022723"/>
    </source>
</evidence>
<evidence type="ECO:0000256" key="19">
    <source>
        <dbReference type="SAM" id="Phobius"/>
    </source>
</evidence>
<dbReference type="GO" id="GO:0005524">
    <property type="term" value="F:ATP binding"/>
    <property type="evidence" value="ECO:0007669"/>
    <property type="project" value="UniProtKB-KW"/>
</dbReference>
<dbReference type="OrthoDB" id="10035433at2759"/>
<dbReference type="EC" id="4.6.1.1" evidence="5"/>
<evidence type="ECO:0000259" key="20">
    <source>
        <dbReference type="PROSITE" id="PS50125"/>
    </source>
</evidence>
<dbReference type="GO" id="GO:0007189">
    <property type="term" value="P:adenylate cyclase-activating G protein-coupled receptor signaling pathway"/>
    <property type="evidence" value="ECO:0007669"/>
    <property type="project" value="TreeGrafter"/>
</dbReference>
<evidence type="ECO:0000256" key="13">
    <source>
        <dbReference type="ARBA" id="ARBA00022998"/>
    </source>
</evidence>
<comment type="similarity">
    <text evidence="17">Belongs to the adenylyl cyclase class-4/guanylyl cyclase family.</text>
</comment>
<evidence type="ECO:0000256" key="4">
    <source>
        <dbReference type="ARBA" id="ARBA00004141"/>
    </source>
</evidence>
<evidence type="ECO:0000256" key="15">
    <source>
        <dbReference type="ARBA" id="ARBA00023180"/>
    </source>
</evidence>
<keyword evidence="15" id="KW-0325">Glycoprotein</keyword>
<accession>A0A6J2VTP8</accession>
<keyword evidence="11" id="KW-0460">Magnesium</keyword>
<dbReference type="GO" id="GO:0046872">
    <property type="term" value="F:metal ion binding"/>
    <property type="evidence" value="ECO:0007669"/>
    <property type="project" value="UniProtKB-KW"/>
</dbReference>
<protein>
    <recommendedName>
        <fullName evidence="5">adenylate cyclase</fullName>
        <ecNumber evidence="5">4.6.1.1</ecNumber>
    </recommendedName>
</protein>
<evidence type="ECO:0000313" key="21">
    <source>
        <dbReference type="Proteomes" id="UP000504632"/>
    </source>
</evidence>
<feature type="compositionally biased region" description="Polar residues" evidence="18">
    <location>
        <begin position="244"/>
        <end position="255"/>
    </location>
</feature>
<dbReference type="InterPro" id="IPR018297">
    <property type="entry name" value="A/G_cyclase_CS"/>
</dbReference>
<name>A0A6J2VTP8_CHACN</name>
<evidence type="ECO:0000256" key="6">
    <source>
        <dbReference type="ARBA" id="ARBA00022692"/>
    </source>
</evidence>
<feature type="compositionally biased region" description="Basic and acidic residues" evidence="18">
    <location>
        <begin position="53"/>
        <end position="112"/>
    </location>
</feature>
<evidence type="ECO:0000256" key="11">
    <source>
        <dbReference type="ARBA" id="ARBA00022842"/>
    </source>
</evidence>
<feature type="transmembrane region" description="Helical" evidence="19">
    <location>
        <begin position="387"/>
        <end position="406"/>
    </location>
</feature>
<sequence>MQNAAHAYLQMGENSMDVIQKPQKNYFDNFGYEPDINIELKELNKTPVANTHNVDRNTHDNGKQTRNNDRKSSTCDHRTRDQDTKMRNLENKLRHDDTRTCGDSGVDSRSESDSGTGSTPKDDPRSYIELGVARMEVVPEPLKVQTAFRDPKLTLTDLCDTVRTGPHETENTAKKYQQSSGLSKDTPQPSTALNEDGCANGAGTSTHKSKTSEDMSAGIDRESCKVSIENEKSDLEECGDICGGSTQLNASTTESRAGPLVRRVEPDPSVASSSLEDDMQRRVSAGSTITARSSVSRTSRTTGMSDRVPDPDLDPDPMGERTDGDAESKHSVAEEVCCCFHAVRKAFLRCLEETPIMVSGLVLTILFCVTIIIIIPTTGRRIDVHVGALAVVCVALCLCAPLLACLPWLPVIRRSEGALSAFIWLALYTTAIVFIFTGGPVTAWDQVAFFLFLSLSMYTVLPLRLPWALIMGISTSVSHVIIISVYVPVTSPQMPDLAVQLVANAVLFVCVNCVGVFHLWLTERAHRKSSKSRETFSANRSRRDVQKRQQEHLLLSVLPRYIAVELKNEVIKRLSENSNTDNRNFHSFYIRQHKDVSILYADIVGFTRLASTCTPEELVAVLNKLFGRFDDIAKKNECLRIKILGDCYYCVSGLPDPIPHHARNCVQMGLDMCTAINKLREATGVEISMRVGVHSGNVLCGVIGLQKWQYDVWSHDVTLANHMESGGLPGRVHITEETLSHLGGAFEVEEGNGASRDSYLQGRRTHLVIDPHFEENSAKKAETHTLNITSRPKMRASVRMSQYLRSWQSVNPFSELNQPETSLMTTPISPSDPSLLFPQATERVLTDTETSLESRRRAKKLNWLSLFFNDLKLEKQYRFCEVNDLHQSVSCLAVIFIAVFVVQMLTSEKNVALAASYGVTFPVQFFIFLIIGTRFLKPWNAKMPVSMQWVSTLWKGVATRAALRLILVMFCLLITLLMAILNIVFIPGDNCFNSSSYNATDLESLDLYTVPYYLYCCLVAMLGVIVFVRVCFSVKFFLLTLALVVYLALFLHVYAPRSDCYITQLYNDTKPGVLKEPKIMSGIWLFIFYFVSLFLARQDELRCRVEFLLEQCFRAERDEMETMENVNKLLLQNLLPAHVTEFFIGKAIKNQDLYSQSCDCVCIMFASVPEFKEFYSESSENRDGLECLRFLNEIIADFDELLSKPKFSSVEKIKTIGSTYMAAAGLTKGLEKKDCDETYSHVRSMIEFAIALMGKLENINKHSFNNFKLRIGINHGPVIAGVIGAHKPQYDIWGNSVNVASRMDSTGVLDKIQVTEETAQVAEFLGYSVTLRGVINVKGKGELTTYFINTDSSLHP</sequence>
<evidence type="ECO:0000256" key="17">
    <source>
        <dbReference type="RuleBase" id="RU000405"/>
    </source>
</evidence>
<feature type="transmembrane region" description="Helical" evidence="19">
    <location>
        <begin position="885"/>
        <end position="905"/>
    </location>
</feature>
<evidence type="ECO:0000256" key="10">
    <source>
        <dbReference type="ARBA" id="ARBA00022840"/>
    </source>
</evidence>
<keyword evidence="9" id="KW-0547">Nucleotide-binding</keyword>
<dbReference type="SUPFAM" id="SSF55073">
    <property type="entry name" value="Nucleotide cyclase"/>
    <property type="match status" value="2"/>
</dbReference>
<comment type="cofactor">
    <cofactor evidence="2">
        <name>Mn(2+)</name>
        <dbReference type="ChEBI" id="CHEBI:29035"/>
    </cofactor>
</comment>
<feature type="region of interest" description="Disordered" evidence="18">
    <location>
        <begin position="242"/>
        <end position="326"/>
    </location>
</feature>
<keyword evidence="14 19" id="KW-0472">Membrane</keyword>
<feature type="transmembrane region" description="Helical" evidence="19">
    <location>
        <begin position="1012"/>
        <end position="1031"/>
    </location>
</feature>
<reference evidence="22" key="1">
    <citation type="submission" date="2025-08" db="UniProtKB">
        <authorList>
            <consortium name="RefSeq"/>
        </authorList>
    </citation>
    <scope>IDENTIFICATION</scope>
</reference>
<dbReference type="Pfam" id="PF00211">
    <property type="entry name" value="Guanylate_cyc"/>
    <property type="match status" value="2"/>
</dbReference>
<keyword evidence="12 19" id="KW-1133">Transmembrane helix</keyword>
<dbReference type="InterPro" id="IPR029787">
    <property type="entry name" value="Nucleotide_cyclase"/>
</dbReference>
<dbReference type="InterPro" id="IPR032628">
    <property type="entry name" value="AC_N"/>
</dbReference>
<dbReference type="PROSITE" id="PS00452">
    <property type="entry name" value="GUANYLATE_CYCLASE_1"/>
    <property type="match status" value="2"/>
</dbReference>
<feature type="transmembrane region" description="Helical" evidence="19">
    <location>
        <begin position="501"/>
        <end position="521"/>
    </location>
</feature>
<evidence type="ECO:0000256" key="12">
    <source>
        <dbReference type="ARBA" id="ARBA00022989"/>
    </source>
</evidence>
<dbReference type="SMART" id="SM00044">
    <property type="entry name" value="CYCc"/>
    <property type="match status" value="2"/>
</dbReference>
<dbReference type="PROSITE" id="PS50125">
    <property type="entry name" value="GUANYLATE_CYCLASE_2"/>
    <property type="match status" value="2"/>
</dbReference>
<dbReference type="InterPro" id="IPR001054">
    <property type="entry name" value="A/G_cyclase"/>
</dbReference>
<dbReference type="RefSeq" id="XP_030635308.1">
    <property type="nucleotide sequence ID" value="XM_030779448.1"/>
</dbReference>
<evidence type="ECO:0000313" key="22">
    <source>
        <dbReference type="RefSeq" id="XP_030635308.1"/>
    </source>
</evidence>
<dbReference type="PANTHER" id="PTHR45627:SF6">
    <property type="entry name" value="ADENYLATE CYCLASE TYPE 2"/>
    <property type="match status" value="1"/>
</dbReference>
<feature type="transmembrane region" description="Helical" evidence="19">
    <location>
        <begin position="468"/>
        <end position="489"/>
    </location>
</feature>
<dbReference type="PANTHER" id="PTHR45627">
    <property type="entry name" value="ADENYLATE CYCLASE TYPE 1"/>
    <property type="match status" value="1"/>
</dbReference>
<gene>
    <name evidence="22" type="primary">LOC115816494</name>
</gene>
<feature type="compositionally biased region" description="Polar residues" evidence="18">
    <location>
        <begin position="174"/>
        <end position="193"/>
    </location>
</feature>
<feature type="region of interest" description="Disordered" evidence="18">
    <location>
        <begin position="162"/>
        <end position="218"/>
    </location>
</feature>
<dbReference type="GO" id="GO:0004016">
    <property type="term" value="F:adenylate cyclase activity"/>
    <property type="evidence" value="ECO:0007669"/>
    <property type="project" value="UniProtKB-EC"/>
</dbReference>
<dbReference type="InParanoid" id="A0A6J2VTP8"/>
<feature type="transmembrane region" description="Helical" evidence="19">
    <location>
        <begin position="911"/>
        <end position="936"/>
    </location>
</feature>
<dbReference type="FunFam" id="3.30.70.1230:FF:000003">
    <property type="entry name" value="Adenylate cyclase"/>
    <property type="match status" value="1"/>
</dbReference>
<feature type="domain" description="Guanylate cyclase" evidence="20">
    <location>
        <begin position="597"/>
        <end position="724"/>
    </location>
</feature>
<evidence type="ECO:0000256" key="5">
    <source>
        <dbReference type="ARBA" id="ARBA00012201"/>
    </source>
</evidence>
<evidence type="ECO:0000256" key="2">
    <source>
        <dbReference type="ARBA" id="ARBA00001936"/>
    </source>
</evidence>
<keyword evidence="6 19" id="KW-0812">Transmembrane</keyword>
<dbReference type="FunFam" id="3.30.70.1230:FF:000014">
    <property type="entry name" value="adenylate cyclase type 9"/>
    <property type="match status" value="1"/>
</dbReference>
<dbReference type="GeneID" id="115816494"/>
<evidence type="ECO:0000256" key="1">
    <source>
        <dbReference type="ARBA" id="ARBA00001593"/>
    </source>
</evidence>
<feature type="transmembrane region" description="Helical" evidence="19">
    <location>
        <begin position="1036"/>
        <end position="1055"/>
    </location>
</feature>
<dbReference type="Gene3D" id="3.30.70.1230">
    <property type="entry name" value="Nucleotide cyclase"/>
    <property type="match status" value="2"/>
</dbReference>
<organism evidence="21 22">
    <name type="scientific">Chanos chanos</name>
    <name type="common">Milkfish</name>
    <name type="synonym">Mugil chanos</name>
    <dbReference type="NCBI Taxonomy" id="29144"/>
    <lineage>
        <taxon>Eukaryota</taxon>
        <taxon>Metazoa</taxon>
        <taxon>Chordata</taxon>
        <taxon>Craniata</taxon>
        <taxon>Vertebrata</taxon>
        <taxon>Euteleostomi</taxon>
        <taxon>Actinopterygii</taxon>
        <taxon>Neopterygii</taxon>
        <taxon>Teleostei</taxon>
        <taxon>Ostariophysi</taxon>
        <taxon>Gonorynchiformes</taxon>
        <taxon>Chanidae</taxon>
        <taxon>Chanos</taxon>
    </lineage>
</organism>
<feature type="region of interest" description="Disordered" evidence="18">
    <location>
        <begin position="50"/>
        <end position="125"/>
    </location>
</feature>
<evidence type="ECO:0000256" key="8">
    <source>
        <dbReference type="ARBA" id="ARBA00022737"/>
    </source>
</evidence>
<evidence type="ECO:0000256" key="18">
    <source>
        <dbReference type="SAM" id="MobiDB-lite"/>
    </source>
</evidence>
<feature type="transmembrane region" description="Helical" evidence="19">
    <location>
        <begin position="354"/>
        <end position="375"/>
    </location>
</feature>
<keyword evidence="16 17" id="KW-0456">Lyase</keyword>
<keyword evidence="10" id="KW-0067">ATP-binding</keyword>
<evidence type="ECO:0000256" key="16">
    <source>
        <dbReference type="ARBA" id="ARBA00023239"/>
    </source>
</evidence>
<keyword evidence="13" id="KW-0115">cAMP biosynthesis</keyword>
<dbReference type="GO" id="GO:0005886">
    <property type="term" value="C:plasma membrane"/>
    <property type="evidence" value="ECO:0007669"/>
    <property type="project" value="TreeGrafter"/>
</dbReference>
<dbReference type="GO" id="GO:0006171">
    <property type="term" value="P:cAMP biosynthetic process"/>
    <property type="evidence" value="ECO:0007669"/>
    <property type="project" value="UniProtKB-KW"/>
</dbReference>
<evidence type="ECO:0000256" key="9">
    <source>
        <dbReference type="ARBA" id="ARBA00022741"/>
    </source>
</evidence>
<evidence type="ECO:0000256" key="3">
    <source>
        <dbReference type="ARBA" id="ARBA00001946"/>
    </source>
</evidence>
<dbReference type="GO" id="GO:0007193">
    <property type="term" value="P:adenylate cyclase-inhibiting G protein-coupled receptor signaling pathway"/>
    <property type="evidence" value="ECO:0007669"/>
    <property type="project" value="TreeGrafter"/>
</dbReference>